<sequence length="921" mass="104600">MKTDKVNMELKFLLLLLSGIALGDWTDWHFTEVTCPLMPIENGQPLPKSFIITTVTVECDTSGYKASTDRVTCLNTGKWNEIPKCNPYCVWHVDNGYIVDYYNNNERINSPLLGWIKVRCNAGYWFTATDTYECTFNRGWYTPIPSCVPVTCQCPSLEFGVYEVKTNNRECDGNENYDTVIVPKCWDGYNLESNTERKCTDGPRWSGNTPSCVRMKCNNPGNIPNGYYHPNSNVYQYNDIINAACHTGYKLKGSIRVRKCSEHGRWSGMSPVCEIVICRKPSRLIDGYYMLPNQTQTLSKEEFKFNTTVVPHCNSGYYVRNFSVRACDSTGNWDGIEPTCEKIHCPVMQTSDHVFKYSANHTIVDQNIIYINTSVYLECKAGFYSTSSRTLQMCLLNGRLSGMEPRCNKVACVPSAGQIKRVITGIPVTVVANESSVSDSQVAVVGGAAGGAGVLLIALLAAAGFVIYRRYKETKKKTDRYEGSSSQNRDQPNEYSEIGATESAFVSKDDATRVILQKDEQHCTDYINASLIHIKCEQYWPDEGSIQYDKFKITHRRTELFSDFVIRKLALQKDGKEERMVYHFHFTSWPDKSVPQYASSLVHFRQKIVNAVVKNKGPDIVHCSAGVGRTGTFIALNILTEQASTVGYVDPDQYIFLHMALLETLMLSTSALPASEFLTAYKDLLSFDKDRRKLDVLFSRMEKMSPMADECQYVSAKDVRNRNKNRYSNILPVADHMPHLTPSGQRSEPDYINAVLLPGYKKKGAFIVTQTPLEVTKTDFWRLVVEHDVHTIVMMNNRSEMKTRKLQQIQFEGWPDDSALPSSPKSVINLLHAVQYWQHQSGNKPVLVHCMNGADRSGLFCVASVVLERMKIEQDVAITQVIKEMRNYREHIIPSLEQFQFVHEIVKEYILQNETYSNFTD</sequence>
<keyword evidence="7" id="KW-1133">Transmembrane helix</keyword>
<keyword evidence="3" id="KW-0378">Hydrolase</keyword>
<protein>
    <recommendedName>
        <fullName evidence="2">protein-tyrosine-phosphatase</fullName>
        <ecNumber evidence="2">3.1.3.48</ecNumber>
    </recommendedName>
</protein>
<comment type="similarity">
    <text evidence="1">Belongs to the protein-tyrosine phosphatase family.</text>
</comment>
<dbReference type="PROSITE" id="PS50923">
    <property type="entry name" value="SUSHI"/>
    <property type="match status" value="4"/>
</dbReference>
<feature type="domain" description="Tyrosine-protein phosphatase" evidence="9">
    <location>
        <begin position="496"/>
        <end position="687"/>
    </location>
</feature>
<feature type="signal peptide" evidence="8">
    <location>
        <begin position="1"/>
        <end position="23"/>
    </location>
</feature>
<dbReference type="InterPro" id="IPR029021">
    <property type="entry name" value="Prot-tyrosine_phosphatase-like"/>
</dbReference>
<dbReference type="EC" id="3.1.3.48" evidence="2"/>
<accession>A0ABY7FUL8</accession>
<evidence type="ECO:0000256" key="6">
    <source>
        <dbReference type="PROSITE-ProRule" id="PRU00302"/>
    </source>
</evidence>
<evidence type="ECO:0000256" key="5">
    <source>
        <dbReference type="ARBA" id="ARBA00023157"/>
    </source>
</evidence>
<dbReference type="PROSITE" id="PS50056">
    <property type="entry name" value="TYR_PHOSPHATASE_2"/>
    <property type="match status" value="2"/>
</dbReference>
<dbReference type="CDD" id="cd00033">
    <property type="entry name" value="CCP"/>
    <property type="match status" value="3"/>
</dbReference>
<reference evidence="12" key="1">
    <citation type="submission" date="2022-11" db="EMBL/GenBank/DDBJ databases">
        <title>Centuries of genome instability and evolution in soft-shell clam transmissible cancer (bioRxiv).</title>
        <authorList>
            <person name="Hart S.F.M."/>
            <person name="Yonemitsu M.A."/>
            <person name="Giersch R.M."/>
            <person name="Beal B.F."/>
            <person name="Arriagada G."/>
            <person name="Davis B.W."/>
            <person name="Ostrander E.A."/>
            <person name="Goff S.P."/>
            <person name="Metzger M.J."/>
        </authorList>
    </citation>
    <scope>NUCLEOTIDE SEQUENCE</scope>
    <source>
        <strain evidence="12">MELC-2E11</strain>
        <tissue evidence="12">Siphon/mantle</tissue>
    </source>
</reference>
<dbReference type="SUPFAM" id="SSF57535">
    <property type="entry name" value="Complement control module/SCR domain"/>
    <property type="match status" value="6"/>
</dbReference>
<comment type="caution">
    <text evidence="6">Lacks conserved residue(s) required for the propagation of feature annotation.</text>
</comment>
<dbReference type="InterPro" id="IPR000242">
    <property type="entry name" value="PTP_cat"/>
</dbReference>
<feature type="disulfide bond" evidence="6">
    <location>
        <begin position="185"/>
        <end position="212"/>
    </location>
</feature>
<feature type="chain" id="PRO_5046015543" description="protein-tyrosine-phosphatase" evidence="8">
    <location>
        <begin position="24"/>
        <end position="921"/>
    </location>
</feature>
<dbReference type="InterPro" id="IPR016130">
    <property type="entry name" value="Tyr_Pase_AS"/>
</dbReference>
<feature type="domain" description="Tyrosine specific protein phosphatases" evidence="10">
    <location>
        <begin position="825"/>
        <end position="900"/>
    </location>
</feature>
<dbReference type="SMART" id="SM00194">
    <property type="entry name" value="PTPc"/>
    <property type="match status" value="2"/>
</dbReference>
<dbReference type="Gene3D" id="2.10.70.10">
    <property type="entry name" value="Complement Module, domain 1"/>
    <property type="match status" value="5"/>
</dbReference>
<dbReference type="InterPro" id="IPR035976">
    <property type="entry name" value="Sushi/SCR/CCP_sf"/>
</dbReference>
<keyword evidence="7" id="KW-0812">Transmembrane</keyword>
<gene>
    <name evidence="12" type="ORF">MAR_038228</name>
</gene>
<dbReference type="PROSITE" id="PS50055">
    <property type="entry name" value="TYR_PHOSPHATASE_PTP"/>
    <property type="match status" value="2"/>
</dbReference>
<evidence type="ECO:0000256" key="7">
    <source>
        <dbReference type="SAM" id="Phobius"/>
    </source>
</evidence>
<evidence type="ECO:0000313" key="12">
    <source>
        <dbReference type="EMBL" id="WAR24559.1"/>
    </source>
</evidence>
<keyword evidence="7" id="KW-0472">Membrane</keyword>
<dbReference type="InterPro" id="IPR000387">
    <property type="entry name" value="Tyr_Pase_dom"/>
</dbReference>
<dbReference type="InterPro" id="IPR050348">
    <property type="entry name" value="Protein-Tyr_Phosphatase"/>
</dbReference>
<name>A0ABY7FUL8_MYAAR</name>
<feature type="disulfide bond" evidence="6">
    <location>
        <begin position="217"/>
        <end position="260"/>
    </location>
</feature>
<feature type="domain" description="Tyrosine specific protein phosphatases" evidence="10">
    <location>
        <begin position="599"/>
        <end position="641"/>
    </location>
</feature>
<dbReference type="Pfam" id="PF00084">
    <property type="entry name" value="Sushi"/>
    <property type="match status" value="3"/>
</dbReference>
<evidence type="ECO:0000259" key="10">
    <source>
        <dbReference type="PROSITE" id="PS50056"/>
    </source>
</evidence>
<organism evidence="12 13">
    <name type="scientific">Mya arenaria</name>
    <name type="common">Soft-shell clam</name>
    <dbReference type="NCBI Taxonomy" id="6604"/>
    <lineage>
        <taxon>Eukaryota</taxon>
        <taxon>Metazoa</taxon>
        <taxon>Spiralia</taxon>
        <taxon>Lophotrochozoa</taxon>
        <taxon>Mollusca</taxon>
        <taxon>Bivalvia</taxon>
        <taxon>Autobranchia</taxon>
        <taxon>Heteroconchia</taxon>
        <taxon>Euheterodonta</taxon>
        <taxon>Imparidentia</taxon>
        <taxon>Neoheterodontei</taxon>
        <taxon>Myida</taxon>
        <taxon>Myoidea</taxon>
        <taxon>Myidae</taxon>
        <taxon>Mya</taxon>
    </lineage>
</organism>
<dbReference type="CDD" id="cd00047">
    <property type="entry name" value="PTPc"/>
    <property type="match status" value="1"/>
</dbReference>
<feature type="domain" description="Sushi" evidence="11">
    <location>
        <begin position="150"/>
        <end position="214"/>
    </location>
</feature>
<dbReference type="PANTHER" id="PTHR19134:SF562">
    <property type="entry name" value="PROTEIN-TYROSINE-PHOSPHATASE"/>
    <property type="match status" value="1"/>
</dbReference>
<keyword evidence="6" id="KW-0768">Sushi</keyword>
<feature type="disulfide bond" evidence="6">
    <location>
        <begin position="313"/>
        <end position="340"/>
    </location>
</feature>
<evidence type="ECO:0000256" key="1">
    <source>
        <dbReference type="ARBA" id="ARBA00009580"/>
    </source>
</evidence>
<dbReference type="Gene3D" id="3.90.190.10">
    <property type="entry name" value="Protein tyrosine phosphatase superfamily"/>
    <property type="match status" value="3"/>
</dbReference>
<keyword evidence="13" id="KW-1185">Reference proteome</keyword>
<evidence type="ECO:0000256" key="4">
    <source>
        <dbReference type="ARBA" id="ARBA00022912"/>
    </source>
</evidence>
<keyword evidence="4" id="KW-0904">Protein phosphatase</keyword>
<evidence type="ECO:0000259" key="11">
    <source>
        <dbReference type="PROSITE" id="PS50923"/>
    </source>
</evidence>
<evidence type="ECO:0000256" key="8">
    <source>
        <dbReference type="SAM" id="SignalP"/>
    </source>
</evidence>
<feature type="transmembrane region" description="Helical" evidence="7">
    <location>
        <begin position="442"/>
        <end position="468"/>
    </location>
</feature>
<evidence type="ECO:0000256" key="2">
    <source>
        <dbReference type="ARBA" id="ARBA00013064"/>
    </source>
</evidence>
<dbReference type="PRINTS" id="PR00700">
    <property type="entry name" value="PRTYPHPHTASE"/>
</dbReference>
<dbReference type="SMART" id="SM00032">
    <property type="entry name" value="CCP"/>
    <property type="match status" value="6"/>
</dbReference>
<feature type="domain" description="Sushi" evidence="11">
    <location>
        <begin position="276"/>
        <end position="342"/>
    </location>
</feature>
<dbReference type="PANTHER" id="PTHR19134">
    <property type="entry name" value="RECEPTOR-TYPE TYROSINE-PROTEIN PHOSPHATASE"/>
    <property type="match status" value="1"/>
</dbReference>
<keyword evidence="5 6" id="KW-1015">Disulfide bond</keyword>
<evidence type="ECO:0000259" key="9">
    <source>
        <dbReference type="PROSITE" id="PS50055"/>
    </source>
</evidence>
<keyword evidence="8" id="KW-0732">Signal</keyword>
<dbReference type="EMBL" id="CP111024">
    <property type="protein sequence ID" value="WAR24559.1"/>
    <property type="molecule type" value="Genomic_DNA"/>
</dbReference>
<feature type="domain" description="Sushi" evidence="11">
    <location>
        <begin position="215"/>
        <end position="275"/>
    </location>
</feature>
<dbReference type="SMART" id="SM00404">
    <property type="entry name" value="PTPc_motif"/>
    <property type="match status" value="2"/>
</dbReference>
<dbReference type="InterPro" id="IPR003595">
    <property type="entry name" value="Tyr_Pase_cat"/>
</dbReference>
<dbReference type="InterPro" id="IPR000436">
    <property type="entry name" value="Sushi_SCR_CCP_dom"/>
</dbReference>
<evidence type="ECO:0000256" key="3">
    <source>
        <dbReference type="ARBA" id="ARBA00022801"/>
    </source>
</evidence>
<dbReference type="Pfam" id="PF00102">
    <property type="entry name" value="Y_phosphatase"/>
    <property type="match status" value="2"/>
</dbReference>
<evidence type="ECO:0000313" key="13">
    <source>
        <dbReference type="Proteomes" id="UP001164746"/>
    </source>
</evidence>
<dbReference type="PROSITE" id="PS00383">
    <property type="entry name" value="TYR_PHOSPHATASE_1"/>
    <property type="match status" value="2"/>
</dbReference>
<feature type="domain" description="Tyrosine-protein phosphatase" evidence="9">
    <location>
        <begin position="694"/>
        <end position="909"/>
    </location>
</feature>
<dbReference type="Proteomes" id="UP001164746">
    <property type="component" value="Chromosome 13"/>
</dbReference>
<proteinExistence type="inferred from homology"/>
<feature type="domain" description="Sushi" evidence="11">
    <location>
        <begin position="33"/>
        <end position="87"/>
    </location>
</feature>
<dbReference type="SUPFAM" id="SSF52799">
    <property type="entry name" value="(Phosphotyrosine protein) phosphatases II"/>
    <property type="match status" value="2"/>
</dbReference>